<evidence type="ECO:0000256" key="1">
    <source>
        <dbReference type="ARBA" id="ARBA00022670"/>
    </source>
</evidence>
<protein>
    <submittedName>
        <fullName evidence="5">Serine protease</fullName>
    </submittedName>
</protein>
<dbReference type="PROSITE" id="PS51695">
    <property type="entry name" value="SEDOLISIN"/>
    <property type="match status" value="1"/>
</dbReference>
<dbReference type="InterPro" id="IPR050819">
    <property type="entry name" value="Tripeptidyl-peptidase_I"/>
</dbReference>
<dbReference type="PANTHER" id="PTHR14218">
    <property type="entry name" value="PROTEASE S8 TRIPEPTIDYL PEPTIDASE I CLN2"/>
    <property type="match status" value="1"/>
</dbReference>
<name>A0ABW3MBC3_9PSEU</name>
<dbReference type="Proteomes" id="UP001597045">
    <property type="component" value="Unassembled WGS sequence"/>
</dbReference>
<accession>A0ABW3MBC3</accession>
<keyword evidence="1 5" id="KW-0645">Protease</keyword>
<dbReference type="InterPro" id="IPR023828">
    <property type="entry name" value="Peptidase_S8_Ser-AS"/>
</dbReference>
<dbReference type="PANTHER" id="PTHR14218:SF15">
    <property type="entry name" value="TRIPEPTIDYL-PEPTIDASE 1"/>
    <property type="match status" value="1"/>
</dbReference>
<feature type="domain" description="Peptidase S53" evidence="4">
    <location>
        <begin position="1"/>
        <end position="167"/>
    </location>
</feature>
<comment type="caution">
    <text evidence="5">The sequence shown here is derived from an EMBL/GenBank/DDBJ whole genome shotgun (WGS) entry which is preliminary data.</text>
</comment>
<evidence type="ECO:0000313" key="5">
    <source>
        <dbReference type="EMBL" id="MFD1046904.1"/>
    </source>
</evidence>
<dbReference type="EMBL" id="JBHTIS010000839">
    <property type="protein sequence ID" value="MFD1046904.1"/>
    <property type="molecule type" value="Genomic_DNA"/>
</dbReference>
<evidence type="ECO:0000259" key="4">
    <source>
        <dbReference type="PROSITE" id="PS51695"/>
    </source>
</evidence>
<dbReference type="GO" id="GO:0008233">
    <property type="term" value="F:peptidase activity"/>
    <property type="evidence" value="ECO:0007669"/>
    <property type="project" value="UniProtKB-KW"/>
</dbReference>
<sequence>AYQQGVVPPTLSTVLPDGSVSSKTMRVIPDVAADGDMMTGMLVGQTVRFPDGTDRYTETRWGGTSLSTPLFVGMQALAQQAAHRVFGFANPLLYERSGTFAFDDVVDGTVPRGVVRNDYTNSHDPGTPVITRAFTVGRDGPLHATPGYDNVTGLGVPSAKYVLSYLD</sequence>
<dbReference type="PROSITE" id="PS00138">
    <property type="entry name" value="SUBTILASE_SER"/>
    <property type="match status" value="1"/>
</dbReference>
<organism evidence="5 6">
    <name type="scientific">Kibdelosporangium lantanae</name>
    <dbReference type="NCBI Taxonomy" id="1497396"/>
    <lineage>
        <taxon>Bacteria</taxon>
        <taxon>Bacillati</taxon>
        <taxon>Actinomycetota</taxon>
        <taxon>Actinomycetes</taxon>
        <taxon>Pseudonocardiales</taxon>
        <taxon>Pseudonocardiaceae</taxon>
        <taxon>Kibdelosporangium</taxon>
    </lineage>
</organism>
<dbReference type="SUPFAM" id="SSF52743">
    <property type="entry name" value="Subtilisin-like"/>
    <property type="match status" value="1"/>
</dbReference>
<keyword evidence="3" id="KW-0720">Serine protease</keyword>
<gene>
    <name evidence="5" type="ORF">ACFQ1S_15820</name>
</gene>
<evidence type="ECO:0000313" key="6">
    <source>
        <dbReference type="Proteomes" id="UP001597045"/>
    </source>
</evidence>
<dbReference type="InterPro" id="IPR030400">
    <property type="entry name" value="Sedolisin_dom"/>
</dbReference>
<dbReference type="InterPro" id="IPR036852">
    <property type="entry name" value="Peptidase_S8/S53_dom_sf"/>
</dbReference>
<feature type="non-terminal residue" evidence="5">
    <location>
        <position position="1"/>
    </location>
</feature>
<keyword evidence="2" id="KW-0378">Hydrolase</keyword>
<dbReference type="GO" id="GO:0006508">
    <property type="term" value="P:proteolysis"/>
    <property type="evidence" value="ECO:0007669"/>
    <property type="project" value="UniProtKB-KW"/>
</dbReference>
<evidence type="ECO:0000256" key="2">
    <source>
        <dbReference type="ARBA" id="ARBA00022801"/>
    </source>
</evidence>
<dbReference type="Gene3D" id="3.40.50.200">
    <property type="entry name" value="Peptidase S8/S53 domain"/>
    <property type="match status" value="1"/>
</dbReference>
<keyword evidence="6" id="KW-1185">Reference proteome</keyword>
<evidence type="ECO:0000256" key="3">
    <source>
        <dbReference type="ARBA" id="ARBA00022825"/>
    </source>
</evidence>
<proteinExistence type="predicted"/>
<reference evidence="6" key="1">
    <citation type="journal article" date="2019" name="Int. J. Syst. Evol. Microbiol.">
        <title>The Global Catalogue of Microorganisms (GCM) 10K type strain sequencing project: providing services to taxonomists for standard genome sequencing and annotation.</title>
        <authorList>
            <consortium name="The Broad Institute Genomics Platform"/>
            <consortium name="The Broad Institute Genome Sequencing Center for Infectious Disease"/>
            <person name="Wu L."/>
            <person name="Ma J."/>
        </authorList>
    </citation>
    <scope>NUCLEOTIDE SEQUENCE [LARGE SCALE GENOMIC DNA]</scope>
    <source>
        <strain evidence="6">JCM 31486</strain>
    </source>
</reference>